<evidence type="ECO:0000256" key="2">
    <source>
        <dbReference type="ARBA" id="ARBA00022692"/>
    </source>
</evidence>
<reference evidence="6 7" key="1">
    <citation type="submission" date="2020-08" db="EMBL/GenBank/DDBJ databases">
        <title>Genome sequence of Rhizobiales bacterium strain IZ6.</title>
        <authorList>
            <person name="Nakai R."/>
            <person name="Naganuma T."/>
        </authorList>
    </citation>
    <scope>NUCLEOTIDE SEQUENCE [LARGE SCALE GENOMIC DNA]</scope>
    <source>
        <strain evidence="6 7">IZ6</strain>
    </source>
</reference>
<sequence>MTANIRIAPRWALIALGVLVLQAAILWWMGRVPICTCGTVKLWHGVVNSSENSQHISDWYSFSHIIHGFIFYALLRFLFPRMPLGPRLVLALGIEASWEILENTDMIINRYRAATISLDHFGDSILNSVSDALMMALGFFMAARLPVWSVIALAVIFEIGTAYMIRDNLALNIVMLLWPLDAIREWQSNL</sequence>
<dbReference type="Pfam" id="PF10755">
    <property type="entry name" value="DUF2585"/>
    <property type="match status" value="1"/>
</dbReference>
<dbReference type="GO" id="GO:0005886">
    <property type="term" value="C:plasma membrane"/>
    <property type="evidence" value="ECO:0007669"/>
    <property type="project" value="UniProtKB-SubCell"/>
</dbReference>
<evidence type="ECO:0000256" key="5">
    <source>
        <dbReference type="HAMAP-Rule" id="MF_01514"/>
    </source>
</evidence>
<organism evidence="6 7">
    <name type="scientific">Terrihabitans soli</name>
    <dbReference type="NCBI Taxonomy" id="708113"/>
    <lineage>
        <taxon>Bacteria</taxon>
        <taxon>Pseudomonadati</taxon>
        <taxon>Pseudomonadota</taxon>
        <taxon>Alphaproteobacteria</taxon>
        <taxon>Hyphomicrobiales</taxon>
        <taxon>Terrihabitans</taxon>
    </lineage>
</organism>
<dbReference type="InterPro" id="IPR019691">
    <property type="entry name" value="DUF2585"/>
</dbReference>
<dbReference type="EMBL" id="AP023361">
    <property type="protein sequence ID" value="BCJ89326.1"/>
    <property type="molecule type" value="Genomic_DNA"/>
</dbReference>
<dbReference type="AlphaFoldDB" id="A0A6S6QJE2"/>
<proteinExistence type="inferred from homology"/>
<dbReference type="HAMAP" id="MF_01514">
    <property type="entry name" value="UPF0314"/>
    <property type="match status" value="1"/>
</dbReference>
<accession>A0A6S6QJE2</accession>
<dbReference type="NCBIfam" id="NF002099">
    <property type="entry name" value="PRK00944.1"/>
    <property type="match status" value="1"/>
</dbReference>
<gene>
    <name evidence="6" type="ORF">IZ6_00610</name>
</gene>
<keyword evidence="4 5" id="KW-0472">Membrane</keyword>
<evidence type="ECO:0000256" key="4">
    <source>
        <dbReference type="ARBA" id="ARBA00023136"/>
    </source>
</evidence>
<feature type="transmembrane region" description="Helical" evidence="5">
    <location>
        <begin position="145"/>
        <end position="165"/>
    </location>
</feature>
<keyword evidence="1 5" id="KW-1003">Cell membrane</keyword>
<protein>
    <recommendedName>
        <fullName evidence="5">UPF0314 protein IZ6_00610</fullName>
    </recommendedName>
</protein>
<name>A0A6S6QJE2_9HYPH</name>
<feature type="transmembrane region" description="Helical" evidence="5">
    <location>
        <begin position="12"/>
        <end position="30"/>
    </location>
</feature>
<comment type="similarity">
    <text evidence="5">Belongs to the UPF0314 family.</text>
</comment>
<evidence type="ECO:0000313" key="6">
    <source>
        <dbReference type="EMBL" id="BCJ89326.1"/>
    </source>
</evidence>
<feature type="transmembrane region" description="Helical" evidence="5">
    <location>
        <begin position="59"/>
        <end position="79"/>
    </location>
</feature>
<evidence type="ECO:0000256" key="1">
    <source>
        <dbReference type="ARBA" id="ARBA00022475"/>
    </source>
</evidence>
<evidence type="ECO:0000256" key="3">
    <source>
        <dbReference type="ARBA" id="ARBA00022989"/>
    </source>
</evidence>
<evidence type="ECO:0000313" key="7">
    <source>
        <dbReference type="Proteomes" id="UP000515317"/>
    </source>
</evidence>
<keyword evidence="7" id="KW-1185">Reference proteome</keyword>
<keyword evidence="3 5" id="KW-1133">Transmembrane helix</keyword>
<dbReference type="KEGG" id="tso:IZ6_00610"/>
<comment type="subcellular location">
    <subcellularLocation>
        <location evidence="5">Cell membrane</location>
        <topology evidence="5">Multi-pass membrane protein</topology>
    </subcellularLocation>
</comment>
<keyword evidence="2 5" id="KW-0812">Transmembrane</keyword>
<dbReference type="Proteomes" id="UP000515317">
    <property type="component" value="Chromosome"/>
</dbReference>